<organism evidence="1 2">
    <name type="scientific">Theobroma cacao</name>
    <name type="common">Cacao</name>
    <name type="synonym">Cocoa</name>
    <dbReference type="NCBI Taxonomy" id="3641"/>
    <lineage>
        <taxon>Eukaryota</taxon>
        <taxon>Viridiplantae</taxon>
        <taxon>Streptophyta</taxon>
        <taxon>Embryophyta</taxon>
        <taxon>Tracheophyta</taxon>
        <taxon>Spermatophyta</taxon>
        <taxon>Magnoliopsida</taxon>
        <taxon>eudicotyledons</taxon>
        <taxon>Gunneridae</taxon>
        <taxon>Pentapetalae</taxon>
        <taxon>rosids</taxon>
        <taxon>malvids</taxon>
        <taxon>Malvales</taxon>
        <taxon>Malvaceae</taxon>
        <taxon>Byttnerioideae</taxon>
        <taxon>Theobroma</taxon>
    </lineage>
</organism>
<dbReference type="EMBL" id="CM001883">
    <property type="protein sequence ID" value="EOY09768.1"/>
    <property type="molecule type" value="Genomic_DNA"/>
</dbReference>
<evidence type="ECO:0000313" key="2">
    <source>
        <dbReference type="Proteomes" id="UP000026915"/>
    </source>
</evidence>
<keyword evidence="2" id="KW-1185">Reference proteome</keyword>
<dbReference type="Gramene" id="EOY09768">
    <property type="protein sequence ID" value="EOY09768"/>
    <property type="gene ID" value="TCM_025150"/>
</dbReference>
<dbReference type="AlphaFoldDB" id="A0A061EYP0"/>
<dbReference type="InParanoid" id="A0A061EYP0"/>
<protein>
    <submittedName>
        <fullName evidence="1">Uncharacterized protein</fullName>
    </submittedName>
</protein>
<dbReference type="HOGENOM" id="CLU_2745177_0_0_1"/>
<proteinExistence type="predicted"/>
<dbReference type="Proteomes" id="UP000026915">
    <property type="component" value="Chromosome 5"/>
</dbReference>
<gene>
    <name evidence="1" type="ORF">TCM_025150</name>
</gene>
<reference evidence="1 2" key="1">
    <citation type="journal article" date="2013" name="Genome Biol.">
        <title>The genome sequence of the most widely cultivated cacao type and its use to identify candidate genes regulating pod color.</title>
        <authorList>
            <person name="Motamayor J.C."/>
            <person name="Mockaitis K."/>
            <person name="Schmutz J."/>
            <person name="Haiminen N."/>
            <person name="Iii D.L."/>
            <person name="Cornejo O."/>
            <person name="Findley S.D."/>
            <person name="Zheng P."/>
            <person name="Utro F."/>
            <person name="Royaert S."/>
            <person name="Saski C."/>
            <person name="Jenkins J."/>
            <person name="Podicheti R."/>
            <person name="Zhao M."/>
            <person name="Scheffler B.E."/>
            <person name="Stack J.C."/>
            <person name="Feltus F.A."/>
            <person name="Mustiga G.M."/>
            <person name="Amores F."/>
            <person name="Phillips W."/>
            <person name="Marelli J.P."/>
            <person name="May G.D."/>
            <person name="Shapiro H."/>
            <person name="Ma J."/>
            <person name="Bustamante C.D."/>
            <person name="Schnell R.J."/>
            <person name="Main D."/>
            <person name="Gilbert D."/>
            <person name="Parida L."/>
            <person name="Kuhn D.N."/>
        </authorList>
    </citation>
    <scope>NUCLEOTIDE SEQUENCE [LARGE SCALE GENOMIC DNA]</scope>
    <source>
        <strain evidence="2">cv. Matina 1-6</strain>
    </source>
</reference>
<name>A0A061EYP0_THECC</name>
<accession>A0A061EYP0</accession>
<sequence>MSSKLNNKDEPFKMMNMWRVSRWLGVETKKWTLVKGGMTKTRRMKEETMIENKRKLRLSFSHARIAENKII</sequence>
<evidence type="ECO:0000313" key="1">
    <source>
        <dbReference type="EMBL" id="EOY09768.1"/>
    </source>
</evidence>